<feature type="domain" description="YdhG-like" evidence="1">
    <location>
        <begin position="22"/>
        <end position="110"/>
    </location>
</feature>
<evidence type="ECO:0000313" key="3">
    <source>
        <dbReference type="Proteomes" id="UP001429354"/>
    </source>
</evidence>
<evidence type="ECO:0000259" key="1">
    <source>
        <dbReference type="Pfam" id="PF08818"/>
    </source>
</evidence>
<gene>
    <name evidence="2" type="ORF">DT603_06810</name>
</gene>
<accession>A0ABX0ACC7</accession>
<dbReference type="Proteomes" id="UP001429354">
    <property type="component" value="Unassembled WGS sequence"/>
</dbReference>
<dbReference type="Gene3D" id="3.90.1150.200">
    <property type="match status" value="1"/>
</dbReference>
<keyword evidence="3" id="KW-1185">Reference proteome</keyword>
<name>A0ABX0ACC7_9GAMM</name>
<evidence type="ECO:0000313" key="2">
    <source>
        <dbReference type="EMBL" id="NDK38553.1"/>
    </source>
</evidence>
<dbReference type="EMBL" id="QOVG01000004">
    <property type="protein sequence ID" value="NDK38553.1"/>
    <property type="molecule type" value="Genomic_DNA"/>
</dbReference>
<reference evidence="2 3" key="1">
    <citation type="submission" date="2018-07" db="EMBL/GenBank/DDBJ databases">
        <title>Whole genome Sequencing of Pseudoxanthomonas gei KCTC 32298 (T).</title>
        <authorList>
            <person name="Kumar S."/>
            <person name="Bansal K."/>
            <person name="Kaur A."/>
            <person name="Patil P."/>
            <person name="Sharma S."/>
            <person name="Patil P.B."/>
        </authorList>
    </citation>
    <scope>NUCLEOTIDE SEQUENCE [LARGE SCALE GENOMIC DNA]</scope>
    <source>
        <strain evidence="2 3">KCTC 32298</strain>
    </source>
</reference>
<proteinExistence type="predicted"/>
<dbReference type="Pfam" id="PF08818">
    <property type="entry name" value="DUF1801"/>
    <property type="match status" value="1"/>
</dbReference>
<protein>
    <submittedName>
        <fullName evidence="2">DUF1801 domain-containing protein</fullName>
    </submittedName>
</protein>
<dbReference type="InterPro" id="IPR014922">
    <property type="entry name" value="YdhG-like"/>
</dbReference>
<dbReference type="SUPFAM" id="SSF159888">
    <property type="entry name" value="YdhG-like"/>
    <property type="match status" value="1"/>
</dbReference>
<sequence length="125" mass="14295">MMASQRAATIAEYIRSAPPAAQPHLRQLHALLRQAAPDAQEAIKWGNPFFVEPRFLFAFSAHKAHASFAPMAAAMEAFKEELESCQTTKNMLKIRYDEPLPEDLIRRMAEYCVQAVREREDDGFW</sequence>
<comment type="caution">
    <text evidence="2">The sequence shown here is derived from an EMBL/GenBank/DDBJ whole genome shotgun (WGS) entry which is preliminary data.</text>
</comment>
<organism evidence="2 3">
    <name type="scientific">Pseudoxanthomonas gei</name>
    <dbReference type="NCBI Taxonomy" id="1383030"/>
    <lineage>
        <taxon>Bacteria</taxon>
        <taxon>Pseudomonadati</taxon>
        <taxon>Pseudomonadota</taxon>
        <taxon>Gammaproteobacteria</taxon>
        <taxon>Lysobacterales</taxon>
        <taxon>Lysobacteraceae</taxon>
        <taxon>Pseudoxanthomonas</taxon>
    </lineage>
</organism>